<evidence type="ECO:0000313" key="1">
    <source>
        <dbReference type="EMBL" id="PKQ69162.1"/>
    </source>
</evidence>
<dbReference type="NCBIfam" id="NF045718">
    <property type="entry name" value="two_CW_domain"/>
    <property type="match status" value="1"/>
</dbReference>
<reference evidence="1 2" key="1">
    <citation type="journal article" date="2017" name="Front. Microbiol.">
        <title>Labilibaculum manganireducens gen. nov., sp. nov. and Labilibaculum filiforme sp. nov., Novel Bacteroidetes Isolated from Subsurface Sediments of the Baltic Sea.</title>
        <authorList>
            <person name="Vandieken V."/>
            <person name="Marshall I.P."/>
            <person name="Niemann H."/>
            <person name="Engelen B."/>
            <person name="Cypionka H."/>
        </authorList>
    </citation>
    <scope>NUCLEOTIDE SEQUENCE [LARGE SCALE GENOMIC DNA]</scope>
    <source>
        <strain evidence="1 2">59.10-2M</strain>
    </source>
</reference>
<evidence type="ECO:0000313" key="2">
    <source>
        <dbReference type="Proteomes" id="UP000233618"/>
    </source>
</evidence>
<dbReference type="EMBL" id="MVDE01000002">
    <property type="protein sequence ID" value="PKQ69162.1"/>
    <property type="molecule type" value="Genomic_DNA"/>
</dbReference>
<proteinExistence type="predicted"/>
<protein>
    <submittedName>
        <fullName evidence="1">Uncharacterized protein</fullName>
    </submittedName>
</protein>
<dbReference type="InterPro" id="IPR054687">
    <property type="entry name" value="Two-CW_dom"/>
</dbReference>
<dbReference type="AlphaFoldDB" id="A0A2N3IFR1"/>
<accession>A0A2N3IFR1</accession>
<keyword evidence="2" id="KW-1185">Reference proteome</keyword>
<organism evidence="1 2">
    <name type="scientific">Labilibaculum manganireducens</name>
    <dbReference type="NCBI Taxonomy" id="1940525"/>
    <lineage>
        <taxon>Bacteria</taxon>
        <taxon>Pseudomonadati</taxon>
        <taxon>Bacteroidota</taxon>
        <taxon>Bacteroidia</taxon>
        <taxon>Marinilabiliales</taxon>
        <taxon>Marinifilaceae</taxon>
        <taxon>Labilibaculum</taxon>
    </lineage>
</organism>
<dbReference type="Proteomes" id="UP000233618">
    <property type="component" value="Unassembled WGS sequence"/>
</dbReference>
<name>A0A2N3IFR1_9BACT</name>
<sequence>MEGLNCWEYYLCGREVGGINSEELGTCPASTLHHNSGINGGTFSGRYCWTVEGTLCDSEIQGGLEDKLLNCINCSFFKSVNIEQGREFILMPQKIHQNK</sequence>
<dbReference type="RefSeq" id="WP_101308206.1">
    <property type="nucleotide sequence ID" value="NZ_MVDE01000002.1"/>
</dbReference>
<comment type="caution">
    <text evidence="1">The sequence shown here is derived from an EMBL/GenBank/DDBJ whole genome shotgun (WGS) entry which is preliminary data.</text>
</comment>
<gene>
    <name evidence="1" type="ORF">BZG01_02320</name>
</gene>